<dbReference type="Proteomes" id="UP000186808">
    <property type="component" value="Unassembled WGS sequence"/>
</dbReference>
<keyword evidence="3" id="KW-1185">Reference proteome</keyword>
<proteinExistence type="predicted"/>
<evidence type="ECO:0000313" key="4">
    <source>
        <dbReference type="Proteomes" id="UP000254374"/>
    </source>
</evidence>
<organism evidence="2 4">
    <name type="scientific">Fluoribacter gormanii</name>
    <dbReference type="NCBI Taxonomy" id="464"/>
    <lineage>
        <taxon>Bacteria</taxon>
        <taxon>Pseudomonadati</taxon>
        <taxon>Pseudomonadota</taxon>
        <taxon>Gammaproteobacteria</taxon>
        <taxon>Legionellales</taxon>
        <taxon>Legionellaceae</taxon>
        <taxon>Fluoribacter</taxon>
    </lineage>
</organism>
<dbReference type="RefSeq" id="WP_058467395.1">
    <property type="nucleotide sequence ID" value="NZ_CAAAIV010000097.1"/>
</dbReference>
<gene>
    <name evidence="2" type="ORF">NCTC11401_03041</name>
    <name evidence="1" type="ORF">SAMN05421777_107127</name>
</gene>
<dbReference type="EMBL" id="FTNL01000007">
    <property type="protein sequence ID" value="SIR17911.1"/>
    <property type="molecule type" value="Genomic_DNA"/>
</dbReference>
<evidence type="ECO:0000313" key="1">
    <source>
        <dbReference type="EMBL" id="SIR17911.1"/>
    </source>
</evidence>
<evidence type="ECO:0000313" key="3">
    <source>
        <dbReference type="Proteomes" id="UP000186808"/>
    </source>
</evidence>
<dbReference type="Proteomes" id="UP000254374">
    <property type="component" value="Unassembled WGS sequence"/>
</dbReference>
<dbReference type="OrthoDB" id="5654347at2"/>
<reference evidence="1 3" key="1">
    <citation type="submission" date="2017-01" db="EMBL/GenBank/DDBJ databases">
        <authorList>
            <person name="Varghese N."/>
            <person name="Submissions S."/>
        </authorList>
    </citation>
    <scope>NUCLEOTIDE SEQUENCE [LARGE SCALE GENOMIC DNA]</scope>
    <source>
        <strain evidence="1 3">ATCC 33342</strain>
    </source>
</reference>
<sequence>MEADLLDDYKDILSRHGYDENDFDLTEKDETDYNQNPYLIIGKVSVRCKATDITKTYNTGYATIWPTDFEDDLRNGYFKDTFKA</sequence>
<evidence type="ECO:0000313" key="2">
    <source>
        <dbReference type="EMBL" id="STO26189.1"/>
    </source>
</evidence>
<protein>
    <submittedName>
        <fullName evidence="2">Uncharacterized protein</fullName>
    </submittedName>
</protein>
<name>A0A377GN06_9GAMM</name>
<dbReference type="EMBL" id="UGGV01000001">
    <property type="protein sequence ID" value="STO26189.1"/>
    <property type="molecule type" value="Genomic_DNA"/>
</dbReference>
<accession>A0A377GN06</accession>
<reference evidence="2 4" key="2">
    <citation type="submission" date="2018-06" db="EMBL/GenBank/DDBJ databases">
        <authorList>
            <consortium name="Pathogen Informatics"/>
            <person name="Doyle S."/>
        </authorList>
    </citation>
    <scope>NUCLEOTIDE SEQUENCE [LARGE SCALE GENOMIC DNA]</scope>
    <source>
        <strain evidence="2 4">NCTC11401</strain>
    </source>
</reference>
<dbReference type="AlphaFoldDB" id="A0A377GN06"/>